<dbReference type="InterPro" id="IPR000608">
    <property type="entry name" value="UBC"/>
</dbReference>
<keyword evidence="2" id="KW-1133">Transmembrane helix</keyword>
<dbReference type="PROSITE" id="PS50127">
    <property type="entry name" value="UBC_2"/>
    <property type="match status" value="1"/>
</dbReference>
<dbReference type="GeneID" id="3374667"/>
<dbReference type="KEGG" id="cpv:cgd8_3850"/>
<dbReference type="InterPro" id="IPR016135">
    <property type="entry name" value="UBQ-conjugating_enzyme/RWD"/>
</dbReference>
<dbReference type="SUPFAM" id="SSF54495">
    <property type="entry name" value="UBC-like"/>
    <property type="match status" value="1"/>
</dbReference>
<evidence type="ECO:0000256" key="2">
    <source>
        <dbReference type="SAM" id="Phobius"/>
    </source>
</evidence>
<gene>
    <name evidence="4" type="ORF">cgd8_3850</name>
</gene>
<dbReference type="Pfam" id="PF00179">
    <property type="entry name" value="UQ_con"/>
    <property type="match status" value="1"/>
</dbReference>
<dbReference type="PANTHER" id="PTHR24067">
    <property type="entry name" value="UBIQUITIN-CONJUGATING ENZYME E2"/>
    <property type="match status" value="1"/>
</dbReference>
<feature type="compositionally biased region" description="Polar residues" evidence="1">
    <location>
        <begin position="220"/>
        <end position="233"/>
    </location>
</feature>
<sequence length="368" mass="41655">ILIFYIIASKRTVKGIRRYNWIKESDFSLDPKMHQTGARGVGSSGITSVQCLSRILREYREIQKEPSSYWCAFPINMDEPYEWHFTIKGPAGTEFEGGMYHGRIILPHSYPFSPPSLMMLTGNGRFEVGKKVCLSASNYHPELWQPAWGIRTMLDALHAFFPTPGEGAIHSLDWSPEIRKKLAKDSVNWHCNTCQETNLEALSRLSPEDQDTASKESLTHSENPLIQHINNCINESKAVEKDKKKNKETEKISDKDDEYDNTENSQKSDIYESSSLDITNKDESSSLSNEGQPSSRSFSPTQHLGTVVIPPNRLPPKISQQSIAWSFLLVKKPSNILEGVATLIDLFIGILLITIFILFVRLFSTFIL</sequence>
<dbReference type="InParanoid" id="Q5CVJ2"/>
<evidence type="ECO:0000313" key="4">
    <source>
        <dbReference type="EMBL" id="EAK89740.1"/>
    </source>
</evidence>
<dbReference type="AlphaFoldDB" id="Q5CVJ2"/>
<feature type="region of interest" description="Disordered" evidence="1">
    <location>
        <begin position="202"/>
        <end position="302"/>
    </location>
</feature>
<dbReference type="STRING" id="353152.Q5CVJ2"/>
<feature type="non-terminal residue" evidence="4">
    <location>
        <position position="1"/>
    </location>
</feature>
<dbReference type="RefSeq" id="XP_627277.1">
    <property type="nucleotide sequence ID" value="XM_627277.1"/>
</dbReference>
<keyword evidence="5" id="KW-1185">Reference proteome</keyword>
<dbReference type="CDD" id="cd23799">
    <property type="entry name" value="UBCc_UBE2J"/>
    <property type="match status" value="1"/>
</dbReference>
<evidence type="ECO:0000313" key="5">
    <source>
        <dbReference type="Proteomes" id="UP000006726"/>
    </source>
</evidence>
<dbReference type="InterPro" id="IPR050113">
    <property type="entry name" value="Ub_conjugating_enzyme"/>
</dbReference>
<keyword evidence="2 4" id="KW-0812">Transmembrane</keyword>
<feature type="domain" description="UBC core" evidence="3">
    <location>
        <begin position="50"/>
        <end position="202"/>
    </location>
</feature>
<accession>Q5CVJ2</accession>
<feature type="compositionally biased region" description="Polar residues" evidence="1">
    <location>
        <begin position="285"/>
        <end position="302"/>
    </location>
</feature>
<reference evidence="4 5" key="1">
    <citation type="journal article" date="2004" name="Science">
        <title>Complete genome sequence of the apicomplexan, Cryptosporidium parvum.</title>
        <authorList>
            <person name="Abrahamsen M.S."/>
            <person name="Templeton T.J."/>
            <person name="Enomoto S."/>
            <person name="Abrahante J.E."/>
            <person name="Zhu G."/>
            <person name="Lancto C.A."/>
            <person name="Deng M."/>
            <person name="Liu C."/>
            <person name="Widmer G."/>
            <person name="Tzipori S."/>
            <person name="Buck G.A."/>
            <person name="Xu P."/>
            <person name="Bankier A.T."/>
            <person name="Dear P.H."/>
            <person name="Konfortov B.A."/>
            <person name="Spriggs H.F."/>
            <person name="Iyer L."/>
            <person name="Anantharaman V."/>
            <person name="Aravind L."/>
            <person name="Kapur V."/>
        </authorList>
    </citation>
    <scope>NUCLEOTIDE SEQUENCE [LARGE SCALE GENOMIC DNA]</scope>
    <source>
        <strain evidence="5">Iowa II</strain>
    </source>
</reference>
<protein>
    <submittedName>
        <fullName evidence="4">Ubc6p like ubiquiting conjugating enzyme E2, possible transmembrane domain at C</fullName>
    </submittedName>
</protein>
<dbReference type="Proteomes" id="UP000006726">
    <property type="component" value="Chromosome 8"/>
</dbReference>
<evidence type="ECO:0000256" key="1">
    <source>
        <dbReference type="SAM" id="MobiDB-lite"/>
    </source>
</evidence>
<feature type="compositionally biased region" description="Basic and acidic residues" evidence="1">
    <location>
        <begin position="237"/>
        <end position="254"/>
    </location>
</feature>
<name>Q5CVJ2_CRYPI</name>
<feature type="compositionally biased region" description="Polar residues" evidence="1">
    <location>
        <begin position="262"/>
        <end position="278"/>
    </location>
</feature>
<organism evidence="4 5">
    <name type="scientific">Cryptosporidium parvum (strain Iowa II)</name>
    <dbReference type="NCBI Taxonomy" id="353152"/>
    <lineage>
        <taxon>Eukaryota</taxon>
        <taxon>Sar</taxon>
        <taxon>Alveolata</taxon>
        <taxon>Apicomplexa</taxon>
        <taxon>Conoidasida</taxon>
        <taxon>Coccidia</taxon>
        <taxon>Eucoccidiorida</taxon>
        <taxon>Eimeriorina</taxon>
        <taxon>Cryptosporidiidae</taxon>
        <taxon>Cryptosporidium</taxon>
    </lineage>
</organism>
<feature type="transmembrane region" description="Helical" evidence="2">
    <location>
        <begin position="340"/>
        <end position="363"/>
    </location>
</feature>
<evidence type="ECO:0000259" key="3">
    <source>
        <dbReference type="PROSITE" id="PS50127"/>
    </source>
</evidence>
<dbReference type="FunFam" id="3.10.110.10:FF:000086">
    <property type="entry name" value="Ubiquitin-conjugating enzyme E2 J1"/>
    <property type="match status" value="1"/>
</dbReference>
<comment type="caution">
    <text evidence="4">The sequence shown here is derived from an EMBL/GenBank/DDBJ whole genome shotgun (WGS) entry which is preliminary data.</text>
</comment>
<proteinExistence type="predicted"/>
<dbReference type="SMART" id="SM00212">
    <property type="entry name" value="UBCc"/>
    <property type="match status" value="1"/>
</dbReference>
<keyword evidence="2" id="KW-0472">Membrane</keyword>
<dbReference type="OrthoDB" id="1158011at2759"/>
<dbReference type="EMBL" id="AAEE01000003">
    <property type="protein sequence ID" value="EAK89740.1"/>
    <property type="molecule type" value="Genomic_DNA"/>
</dbReference>
<dbReference type="Gene3D" id="3.10.110.10">
    <property type="entry name" value="Ubiquitin Conjugating Enzyme"/>
    <property type="match status" value="1"/>
</dbReference>
<dbReference type="OMA" id="DEPYEWH"/>